<dbReference type="GO" id="GO:0005525">
    <property type="term" value="F:GTP binding"/>
    <property type="evidence" value="ECO:0007669"/>
    <property type="project" value="UniProtKB-KW"/>
</dbReference>
<reference evidence="6" key="1">
    <citation type="submission" date="2021-01" db="EMBL/GenBank/DDBJ databases">
        <authorList>
            <person name="Corre E."/>
            <person name="Pelletier E."/>
            <person name="Niang G."/>
            <person name="Scheremetjew M."/>
            <person name="Finn R."/>
            <person name="Kale V."/>
            <person name="Holt S."/>
            <person name="Cochrane G."/>
            <person name="Meng A."/>
            <person name="Brown T."/>
            <person name="Cohen L."/>
        </authorList>
    </citation>
    <scope>NUCLEOTIDE SEQUENCE</scope>
    <source>
        <strain evidence="6">NIES-2562</strain>
    </source>
</reference>
<dbReference type="GO" id="GO:0005743">
    <property type="term" value="C:mitochondrial inner membrane"/>
    <property type="evidence" value="ECO:0007669"/>
    <property type="project" value="UniProtKB-SubCell"/>
</dbReference>
<dbReference type="PIRSF" id="PIRSF006230">
    <property type="entry name" value="MG442"/>
    <property type="match status" value="1"/>
</dbReference>
<dbReference type="InterPro" id="IPR006073">
    <property type="entry name" value="GTP-bd"/>
</dbReference>
<dbReference type="CDD" id="cd01856">
    <property type="entry name" value="YlqF"/>
    <property type="match status" value="1"/>
</dbReference>
<comment type="subcellular location">
    <subcellularLocation>
        <location evidence="3">Mitochondrion inner membrane</location>
        <topology evidence="3">Peripheral membrane protein</topology>
    </subcellularLocation>
</comment>
<keyword evidence="2 3" id="KW-0342">GTP-binding</keyword>
<name>A0A7S3LWZ0_9EUKA</name>
<dbReference type="PANTHER" id="PTHR45782:SF4">
    <property type="entry name" value="MITOCHONDRIAL RIBOSOME-ASSOCIATED GTPASE 1"/>
    <property type="match status" value="1"/>
</dbReference>
<dbReference type="InterPro" id="IPR027417">
    <property type="entry name" value="P-loop_NTPase"/>
</dbReference>
<comment type="similarity">
    <text evidence="3">Belongs to the TRAFAC class YlqF/YawG GTPase family. MTG1 subfamily.</text>
</comment>
<proteinExistence type="inferred from homology"/>
<dbReference type="Pfam" id="PF01926">
    <property type="entry name" value="MMR_HSR1"/>
    <property type="match status" value="1"/>
</dbReference>
<evidence type="ECO:0000256" key="1">
    <source>
        <dbReference type="ARBA" id="ARBA00022741"/>
    </source>
</evidence>
<evidence type="ECO:0000256" key="2">
    <source>
        <dbReference type="ARBA" id="ARBA00023134"/>
    </source>
</evidence>
<dbReference type="SUPFAM" id="SSF52540">
    <property type="entry name" value="P-loop containing nucleoside triphosphate hydrolases"/>
    <property type="match status" value="1"/>
</dbReference>
<feature type="binding site" evidence="4">
    <location>
        <begin position="75"/>
        <end position="78"/>
    </location>
    <ligand>
        <name>GTP</name>
        <dbReference type="ChEBI" id="CHEBI:37565"/>
    </ligand>
</feature>
<keyword evidence="1 3" id="KW-0547">Nucleotide-binding</keyword>
<dbReference type="GO" id="GO:0003924">
    <property type="term" value="F:GTPase activity"/>
    <property type="evidence" value="ECO:0007669"/>
    <property type="project" value="TreeGrafter"/>
</dbReference>
<feature type="binding site" evidence="4">
    <location>
        <begin position="141"/>
        <end position="146"/>
    </location>
    <ligand>
        <name>GTP</name>
        <dbReference type="ChEBI" id="CHEBI:37565"/>
    </ligand>
</feature>
<sequence>MDHSYDSFLNGMTSVPCINWFPGHMAKSLKELRTKMKKADAVVEIRDARIPFTSANPILDELLKEKNLPRLIFFNKLDLADPITSQKVETYYRKQSVPVVFGRAIAPNKLKTMIPKLVARVPQRIGLASVGAALMVVGMPNVGKSTLINSLRHVNTRRGKVAKTGAKPGVTRHIAPIEVCAKPKAYLLDSPGIMMPSNVNPELGLRLAVAGMIKDSIVGEESSAEALFCLLRNQNDKTWSQKLLFRKGTSPDTFEDCLLGVQNLLNRRNNGGDAIQLEDTRAELSRHFLACYRSGQLGRYTLDPFPPVDFAGITVAETVVAE</sequence>
<dbReference type="PROSITE" id="PS51721">
    <property type="entry name" value="G_CP"/>
    <property type="match status" value="1"/>
</dbReference>
<evidence type="ECO:0000256" key="3">
    <source>
        <dbReference type="PIRNR" id="PIRNR006230"/>
    </source>
</evidence>
<dbReference type="PANTHER" id="PTHR45782">
    <property type="entry name" value="MITOCHONDRIAL RIBOSOME-ASSOCIATED GTPASE 1"/>
    <property type="match status" value="1"/>
</dbReference>
<dbReference type="InterPro" id="IPR030378">
    <property type="entry name" value="G_CP_dom"/>
</dbReference>
<protein>
    <recommendedName>
        <fullName evidence="3">Mitochondrial GTPase 1</fullName>
    </recommendedName>
</protein>
<organism evidence="6">
    <name type="scientific">Palpitomonas bilix</name>
    <dbReference type="NCBI Taxonomy" id="652834"/>
    <lineage>
        <taxon>Eukaryota</taxon>
        <taxon>Eukaryota incertae sedis</taxon>
    </lineage>
</organism>
<feature type="domain" description="CP-type G" evidence="5">
    <location>
        <begin position="29"/>
        <end position="196"/>
    </location>
</feature>
<accession>A0A7S3LWZ0</accession>
<evidence type="ECO:0000313" key="6">
    <source>
        <dbReference type="EMBL" id="CAE0269200.1"/>
    </source>
</evidence>
<dbReference type="Gene3D" id="3.40.50.300">
    <property type="entry name" value="P-loop containing nucleotide triphosphate hydrolases"/>
    <property type="match status" value="1"/>
</dbReference>
<dbReference type="InterPro" id="IPR016478">
    <property type="entry name" value="GTPase_MTG1"/>
</dbReference>
<evidence type="ECO:0000259" key="5">
    <source>
        <dbReference type="PROSITE" id="PS51721"/>
    </source>
</evidence>
<keyword evidence="3" id="KW-0496">Mitochondrion</keyword>
<dbReference type="GO" id="GO:0032543">
    <property type="term" value="P:mitochondrial translation"/>
    <property type="evidence" value="ECO:0007669"/>
    <property type="project" value="TreeGrafter"/>
</dbReference>
<dbReference type="PRINTS" id="PR00326">
    <property type="entry name" value="GTP1OBG"/>
</dbReference>
<feature type="binding site" evidence="4">
    <location>
        <position position="192"/>
    </location>
    <ligand>
        <name>GTP</name>
        <dbReference type="ChEBI" id="CHEBI:37565"/>
    </ligand>
</feature>
<gene>
    <name evidence="6" type="ORF">PBIL07802_LOCUS31553</name>
</gene>
<dbReference type="AlphaFoldDB" id="A0A7S3LWZ0"/>
<dbReference type="EMBL" id="HBIB01047949">
    <property type="protein sequence ID" value="CAE0269200.1"/>
    <property type="molecule type" value="Transcribed_RNA"/>
</dbReference>
<evidence type="ECO:0000256" key="4">
    <source>
        <dbReference type="PIRSR" id="PIRSR006230-1"/>
    </source>
</evidence>